<feature type="transmembrane region" description="Helical" evidence="7">
    <location>
        <begin position="106"/>
        <end position="129"/>
    </location>
</feature>
<dbReference type="PANTHER" id="PTHR30193:SF44">
    <property type="entry name" value="LACTOSE TRANSPORT SYSTEM PERMEASE PROTEIN LACF"/>
    <property type="match status" value="1"/>
</dbReference>
<gene>
    <name evidence="9" type="ORF">E6H03_00060</name>
</gene>
<feature type="transmembrane region" description="Helical" evidence="7">
    <location>
        <begin position="263"/>
        <end position="282"/>
    </location>
</feature>
<dbReference type="EMBL" id="VBAN01000001">
    <property type="protein sequence ID" value="TMI85572.1"/>
    <property type="molecule type" value="Genomic_DNA"/>
</dbReference>
<protein>
    <submittedName>
        <fullName evidence="9">Sugar ABC transporter permease</fullName>
    </submittedName>
</protein>
<evidence type="ECO:0000256" key="7">
    <source>
        <dbReference type="RuleBase" id="RU363032"/>
    </source>
</evidence>
<dbReference type="GO" id="GO:0005886">
    <property type="term" value="C:plasma membrane"/>
    <property type="evidence" value="ECO:0007669"/>
    <property type="project" value="UniProtKB-SubCell"/>
</dbReference>
<proteinExistence type="inferred from homology"/>
<dbReference type="AlphaFoldDB" id="A0A537JQI3"/>
<comment type="subcellular location">
    <subcellularLocation>
        <location evidence="1 7">Cell membrane</location>
        <topology evidence="1 7">Multi-pass membrane protein</topology>
    </subcellularLocation>
</comment>
<dbReference type="CDD" id="cd06261">
    <property type="entry name" value="TM_PBP2"/>
    <property type="match status" value="1"/>
</dbReference>
<feature type="transmembrane region" description="Helical" evidence="7">
    <location>
        <begin position="155"/>
        <end position="176"/>
    </location>
</feature>
<comment type="similarity">
    <text evidence="7">Belongs to the binding-protein-dependent transport system permease family.</text>
</comment>
<evidence type="ECO:0000256" key="6">
    <source>
        <dbReference type="ARBA" id="ARBA00023136"/>
    </source>
</evidence>
<feature type="transmembrane region" description="Helical" evidence="7">
    <location>
        <begin position="74"/>
        <end position="94"/>
    </location>
</feature>
<keyword evidence="2 7" id="KW-0813">Transport</keyword>
<feature type="transmembrane region" description="Helical" evidence="7">
    <location>
        <begin position="12"/>
        <end position="35"/>
    </location>
</feature>
<dbReference type="Gene3D" id="1.10.3720.10">
    <property type="entry name" value="MetI-like"/>
    <property type="match status" value="1"/>
</dbReference>
<evidence type="ECO:0000256" key="2">
    <source>
        <dbReference type="ARBA" id="ARBA00022448"/>
    </source>
</evidence>
<evidence type="ECO:0000313" key="9">
    <source>
        <dbReference type="EMBL" id="TMI85572.1"/>
    </source>
</evidence>
<evidence type="ECO:0000256" key="1">
    <source>
        <dbReference type="ARBA" id="ARBA00004651"/>
    </source>
</evidence>
<dbReference type="Proteomes" id="UP000318093">
    <property type="component" value="Unassembled WGS sequence"/>
</dbReference>
<dbReference type="InterPro" id="IPR000515">
    <property type="entry name" value="MetI-like"/>
</dbReference>
<dbReference type="InterPro" id="IPR035906">
    <property type="entry name" value="MetI-like_sf"/>
</dbReference>
<evidence type="ECO:0000259" key="8">
    <source>
        <dbReference type="PROSITE" id="PS50928"/>
    </source>
</evidence>
<comment type="caution">
    <text evidence="9">The sequence shown here is derived from an EMBL/GenBank/DDBJ whole genome shotgun (WGS) entry which is preliminary data.</text>
</comment>
<sequence length="291" mass="32158">MRWSLRPETAGYLFVLPAVLGLLAFGIIPLIYAFVVSLHNYDLVNPRAPYVGLANYTALATDRVFWTALRNTSAYALMLVPLQTAVGLSLALMVQPSTRWIALLRASYFMPVVVSYVVAAGLWEILFAAPNGPMNSLLALAHVPPQLFFQDRHQALPLIALMSSWKWSGITMLIYLSGLHEIPAELYEAAGVDGAGGLRQFGNITWPLLHRITLFVLVVNTIEAFKIFTPVYVITRGGPLNATMVLVFHLFREGFRYVHLGDASALSFVLLVVILTLATLQFRVLRGESQG</sequence>
<evidence type="ECO:0000256" key="5">
    <source>
        <dbReference type="ARBA" id="ARBA00022989"/>
    </source>
</evidence>
<accession>A0A537JQI3</accession>
<evidence type="ECO:0000256" key="4">
    <source>
        <dbReference type="ARBA" id="ARBA00022692"/>
    </source>
</evidence>
<dbReference type="InterPro" id="IPR051393">
    <property type="entry name" value="ABC_transporter_permease"/>
</dbReference>
<dbReference type="Pfam" id="PF00528">
    <property type="entry name" value="BPD_transp_1"/>
    <property type="match status" value="1"/>
</dbReference>
<keyword evidence="5 7" id="KW-1133">Transmembrane helix</keyword>
<feature type="domain" description="ABC transmembrane type-1" evidence="8">
    <location>
        <begin position="69"/>
        <end position="281"/>
    </location>
</feature>
<evidence type="ECO:0000313" key="10">
    <source>
        <dbReference type="Proteomes" id="UP000318093"/>
    </source>
</evidence>
<keyword evidence="6 7" id="KW-0472">Membrane</keyword>
<dbReference type="PROSITE" id="PS50928">
    <property type="entry name" value="ABC_TM1"/>
    <property type="match status" value="1"/>
</dbReference>
<dbReference type="PANTHER" id="PTHR30193">
    <property type="entry name" value="ABC TRANSPORTER PERMEASE PROTEIN"/>
    <property type="match status" value="1"/>
</dbReference>
<dbReference type="SUPFAM" id="SSF161098">
    <property type="entry name" value="MetI-like"/>
    <property type="match status" value="1"/>
</dbReference>
<keyword evidence="3" id="KW-1003">Cell membrane</keyword>
<reference evidence="9 10" key="1">
    <citation type="journal article" date="2019" name="Nat. Microbiol.">
        <title>Mediterranean grassland soil C-N compound turnover is dependent on rainfall and depth, and is mediated by genomically divergent microorganisms.</title>
        <authorList>
            <person name="Diamond S."/>
            <person name="Andeer P.F."/>
            <person name="Li Z."/>
            <person name="Crits-Christoph A."/>
            <person name="Burstein D."/>
            <person name="Anantharaman K."/>
            <person name="Lane K.R."/>
            <person name="Thomas B.C."/>
            <person name="Pan C."/>
            <person name="Northen T.R."/>
            <person name="Banfield J.F."/>
        </authorList>
    </citation>
    <scope>NUCLEOTIDE SEQUENCE [LARGE SCALE GENOMIC DNA]</scope>
    <source>
        <strain evidence="9">NP_6</strain>
    </source>
</reference>
<dbReference type="GO" id="GO:0055085">
    <property type="term" value="P:transmembrane transport"/>
    <property type="evidence" value="ECO:0007669"/>
    <property type="project" value="InterPro"/>
</dbReference>
<name>A0A537JQI3_9BACT</name>
<organism evidence="9 10">
    <name type="scientific">Candidatus Segetimicrobium genomatis</name>
    <dbReference type="NCBI Taxonomy" id="2569760"/>
    <lineage>
        <taxon>Bacteria</taxon>
        <taxon>Bacillati</taxon>
        <taxon>Candidatus Sysuimicrobiota</taxon>
        <taxon>Candidatus Sysuimicrobiia</taxon>
        <taxon>Candidatus Sysuimicrobiales</taxon>
        <taxon>Candidatus Segetimicrobiaceae</taxon>
        <taxon>Candidatus Segetimicrobium</taxon>
    </lineage>
</organism>
<evidence type="ECO:0000256" key="3">
    <source>
        <dbReference type="ARBA" id="ARBA00022475"/>
    </source>
</evidence>
<keyword evidence="4 7" id="KW-0812">Transmembrane</keyword>
<feature type="transmembrane region" description="Helical" evidence="7">
    <location>
        <begin position="208"/>
        <end position="225"/>
    </location>
</feature>